<feature type="non-terminal residue" evidence="11">
    <location>
        <position position="1"/>
    </location>
</feature>
<keyword evidence="6 9" id="KW-0326">Glycosidase</keyword>
<dbReference type="EC" id="3.2.1.21" evidence="3"/>
<dbReference type="Gene3D" id="3.20.20.80">
    <property type="entry name" value="Glycosidases"/>
    <property type="match status" value="1"/>
</dbReference>
<keyword evidence="5" id="KW-0325">Glycoprotein</keyword>
<dbReference type="OrthoDB" id="65569at2759"/>
<dbReference type="SUPFAM" id="SSF51445">
    <property type="entry name" value="(Trans)glycosidases"/>
    <property type="match status" value="1"/>
</dbReference>
<organism evidence="11">
    <name type="scientific">Anoplophora glabripennis</name>
    <name type="common">Asian longhorn beetle</name>
    <name type="synonym">Anoplophora nobilis</name>
    <dbReference type="NCBI Taxonomy" id="217634"/>
    <lineage>
        <taxon>Eukaryota</taxon>
        <taxon>Metazoa</taxon>
        <taxon>Ecdysozoa</taxon>
        <taxon>Arthropoda</taxon>
        <taxon>Hexapoda</taxon>
        <taxon>Insecta</taxon>
        <taxon>Pterygota</taxon>
        <taxon>Neoptera</taxon>
        <taxon>Endopterygota</taxon>
        <taxon>Coleoptera</taxon>
        <taxon>Polyphaga</taxon>
        <taxon>Cucujiformia</taxon>
        <taxon>Chrysomeloidea</taxon>
        <taxon>Cerambycidae</taxon>
        <taxon>Lamiinae</taxon>
        <taxon>Lamiini</taxon>
        <taxon>Anoplophora</taxon>
    </lineage>
</organism>
<evidence type="ECO:0000256" key="9">
    <source>
        <dbReference type="RuleBase" id="RU004468"/>
    </source>
</evidence>
<dbReference type="Pfam" id="PF00232">
    <property type="entry name" value="Glyco_hydro_1"/>
    <property type="match status" value="1"/>
</dbReference>
<reference evidence="11" key="1">
    <citation type="submission" date="2013-07" db="EMBL/GenBank/DDBJ databases">
        <title>Midgut Transcriptome Profiling of Anoplphora glabripennis, a Lignocellulose Degrading, Wood-Boring Cerambycid.</title>
        <authorList>
            <person name="Scully E.D."/>
            <person name="Hoover K."/>
            <person name="Carlson J.E."/>
            <person name="Tien M."/>
            <person name="Geib S.M."/>
        </authorList>
    </citation>
    <scope>NUCLEOTIDE SEQUENCE</scope>
</reference>
<accession>V5GII4</accession>
<feature type="signal peptide" evidence="10">
    <location>
        <begin position="1"/>
        <end position="22"/>
    </location>
</feature>
<comment type="subunit">
    <text evidence="2">Homodimer.</text>
</comment>
<dbReference type="EMBL" id="GALX01004592">
    <property type="protein sequence ID" value="JAB63874.1"/>
    <property type="molecule type" value="Transcribed_RNA"/>
</dbReference>
<dbReference type="FunFam" id="3.20.20.80:FF:000013">
    <property type="entry name" value="lactase-phlorizin hydrolase"/>
    <property type="match status" value="1"/>
</dbReference>
<evidence type="ECO:0000256" key="6">
    <source>
        <dbReference type="ARBA" id="ARBA00023295"/>
    </source>
</evidence>
<dbReference type="AlphaFoldDB" id="V5GII4"/>
<dbReference type="InterPro" id="IPR001360">
    <property type="entry name" value="Glyco_hydro_1"/>
</dbReference>
<proteinExistence type="inferred from homology"/>
<dbReference type="InterPro" id="IPR017853">
    <property type="entry name" value="GH"/>
</dbReference>
<gene>
    <name evidence="11" type="primary">MYRO1</name>
</gene>
<protein>
    <recommendedName>
        <fullName evidence="3">beta-glucosidase</fullName>
        <ecNumber evidence="3">3.2.1.21</ecNumber>
    </recommendedName>
</protein>
<dbReference type="GO" id="GO:0005975">
    <property type="term" value="P:carbohydrate metabolic process"/>
    <property type="evidence" value="ECO:0007669"/>
    <property type="project" value="InterPro"/>
</dbReference>
<comment type="similarity">
    <text evidence="1 8">Belongs to the glycosyl hydrolase 1 family.</text>
</comment>
<keyword evidence="4 9" id="KW-0378">Hydrolase</keyword>
<evidence type="ECO:0000256" key="5">
    <source>
        <dbReference type="ARBA" id="ARBA00023180"/>
    </source>
</evidence>
<evidence type="ECO:0000313" key="11">
    <source>
        <dbReference type="EMBL" id="JAB63874.1"/>
    </source>
</evidence>
<dbReference type="PROSITE" id="PS00653">
    <property type="entry name" value="GLYCOSYL_HYDROL_F1_2"/>
    <property type="match status" value="1"/>
</dbReference>
<evidence type="ECO:0000256" key="3">
    <source>
        <dbReference type="ARBA" id="ARBA00012744"/>
    </source>
</evidence>
<dbReference type="InterPro" id="IPR033132">
    <property type="entry name" value="GH_1_N_CS"/>
</dbReference>
<sequence>PVRMRILYIFAIFATFLDLSLGDGDDENVDYQITDKTYPEGFVFGVATASYQIEGGWNEDGKGEQIWDTWIHNNPGIVADGSTGDVASDSYHKYKEDVACMKEVGVQYYRLSISWARILPTGRIDKVNQAGVNYYLNVLKELKANGIEAMVTLYHWDLPTALQDIGGWTNPEIVEVFADFARLSYGLFGDYVQTWVTINEPKQICHGGYANAGYAPGIDSKGVGEYSCARNILLAHARGWHIYDQEFRSKQNGRITIVIDSDWYEPTNYTPEDEQAAETKRQFVFGMYANPVFIGNWPQVMIDRVADRSAKEGFNSSRLPAFSDEEISLIKGTYDFLALNHYTTYMVGAADEPAIGSPSWELDAGGNVYQKDTWEQAAIGWFRVVPWGFGKLLKWIKATYGDLEIVITENGVSDRTGTLEDDHRINYIRSYMSHMLDAMYEDNIKITGYTLWSIIDNFEWTQGFNAKLGIYYINMTDPERPRVAKKSSKYYAKVIETGCLLDSCA</sequence>
<evidence type="ECO:0000256" key="10">
    <source>
        <dbReference type="SAM" id="SignalP"/>
    </source>
</evidence>
<keyword evidence="10" id="KW-0732">Signal</keyword>
<dbReference type="GO" id="GO:0008422">
    <property type="term" value="F:beta-glucosidase activity"/>
    <property type="evidence" value="ECO:0007669"/>
    <property type="project" value="TreeGrafter"/>
</dbReference>
<feature type="active site" description="Nucleophile" evidence="7">
    <location>
        <position position="409"/>
    </location>
</feature>
<dbReference type="PANTHER" id="PTHR10353:SF36">
    <property type="entry name" value="LP05116P"/>
    <property type="match status" value="1"/>
</dbReference>
<name>V5GII4_ANOGL</name>
<dbReference type="PANTHER" id="PTHR10353">
    <property type="entry name" value="GLYCOSYL HYDROLASE"/>
    <property type="match status" value="1"/>
</dbReference>
<evidence type="ECO:0000256" key="8">
    <source>
        <dbReference type="RuleBase" id="RU003690"/>
    </source>
</evidence>
<evidence type="ECO:0000256" key="7">
    <source>
        <dbReference type="PROSITE-ProRule" id="PRU10055"/>
    </source>
</evidence>
<evidence type="ECO:0000256" key="1">
    <source>
        <dbReference type="ARBA" id="ARBA00010838"/>
    </source>
</evidence>
<dbReference type="InterPro" id="IPR018120">
    <property type="entry name" value="Glyco_hydro_1_AS"/>
</dbReference>
<evidence type="ECO:0000256" key="2">
    <source>
        <dbReference type="ARBA" id="ARBA00011738"/>
    </source>
</evidence>
<dbReference type="PROSITE" id="PS00572">
    <property type="entry name" value="GLYCOSYL_HYDROL_F1_1"/>
    <property type="match status" value="1"/>
</dbReference>
<dbReference type="PRINTS" id="PR00131">
    <property type="entry name" value="GLHYDRLASE1"/>
</dbReference>
<feature type="chain" id="PRO_5004737284" description="beta-glucosidase" evidence="10">
    <location>
        <begin position="23"/>
        <end position="505"/>
    </location>
</feature>
<evidence type="ECO:0000256" key="4">
    <source>
        <dbReference type="ARBA" id="ARBA00022801"/>
    </source>
</evidence>